<protein>
    <submittedName>
        <fullName evidence="1">Uncharacterized protein</fullName>
    </submittedName>
</protein>
<name>A0A392S431_9FABA</name>
<sequence length="59" mass="6484">DSDISTVILNIQLVWLPIGSGNELNIYFIPRVHGSIPTEGKNSTSDGVEKIVRWQFGTA</sequence>
<dbReference type="Proteomes" id="UP000265520">
    <property type="component" value="Unassembled WGS sequence"/>
</dbReference>
<reference evidence="1 2" key="1">
    <citation type="journal article" date="2018" name="Front. Plant Sci.">
        <title>Red Clover (Trifolium pratense) and Zigzag Clover (T. medium) - A Picture of Genomic Similarities and Differences.</title>
        <authorList>
            <person name="Dluhosova J."/>
            <person name="Istvanek J."/>
            <person name="Nedelnik J."/>
            <person name="Repkova J."/>
        </authorList>
    </citation>
    <scope>NUCLEOTIDE SEQUENCE [LARGE SCALE GENOMIC DNA]</scope>
    <source>
        <strain evidence="2">cv. 10/8</strain>
        <tissue evidence="1">Leaf</tissue>
    </source>
</reference>
<dbReference type="EMBL" id="LXQA010311317">
    <property type="protein sequence ID" value="MCI42964.1"/>
    <property type="molecule type" value="Genomic_DNA"/>
</dbReference>
<keyword evidence="2" id="KW-1185">Reference proteome</keyword>
<accession>A0A392S431</accession>
<evidence type="ECO:0000313" key="2">
    <source>
        <dbReference type="Proteomes" id="UP000265520"/>
    </source>
</evidence>
<feature type="non-terminal residue" evidence="1">
    <location>
        <position position="1"/>
    </location>
</feature>
<dbReference type="AlphaFoldDB" id="A0A392S431"/>
<organism evidence="1 2">
    <name type="scientific">Trifolium medium</name>
    <dbReference type="NCBI Taxonomy" id="97028"/>
    <lineage>
        <taxon>Eukaryota</taxon>
        <taxon>Viridiplantae</taxon>
        <taxon>Streptophyta</taxon>
        <taxon>Embryophyta</taxon>
        <taxon>Tracheophyta</taxon>
        <taxon>Spermatophyta</taxon>
        <taxon>Magnoliopsida</taxon>
        <taxon>eudicotyledons</taxon>
        <taxon>Gunneridae</taxon>
        <taxon>Pentapetalae</taxon>
        <taxon>rosids</taxon>
        <taxon>fabids</taxon>
        <taxon>Fabales</taxon>
        <taxon>Fabaceae</taxon>
        <taxon>Papilionoideae</taxon>
        <taxon>50 kb inversion clade</taxon>
        <taxon>NPAAA clade</taxon>
        <taxon>Hologalegina</taxon>
        <taxon>IRL clade</taxon>
        <taxon>Trifolieae</taxon>
        <taxon>Trifolium</taxon>
    </lineage>
</organism>
<evidence type="ECO:0000313" key="1">
    <source>
        <dbReference type="EMBL" id="MCI42964.1"/>
    </source>
</evidence>
<comment type="caution">
    <text evidence="1">The sequence shown here is derived from an EMBL/GenBank/DDBJ whole genome shotgun (WGS) entry which is preliminary data.</text>
</comment>
<proteinExistence type="predicted"/>